<dbReference type="SMART" id="SM00101">
    <property type="entry name" value="14_3_3"/>
    <property type="match status" value="1"/>
</dbReference>
<proteinExistence type="inferred from homology"/>
<dbReference type="PIRSF" id="PIRSF000868">
    <property type="entry name" value="14-3-3"/>
    <property type="match status" value="1"/>
</dbReference>
<comment type="similarity">
    <text evidence="1">Belongs to the 14-3-3 family.</text>
</comment>
<dbReference type="InterPro" id="IPR036815">
    <property type="entry name" value="14-3-3_dom_sf"/>
</dbReference>
<gene>
    <name evidence="4" type="ORF">FOZ62_028962</name>
</gene>
<dbReference type="PANTHER" id="PTHR18860">
    <property type="entry name" value="14-3-3 PROTEIN"/>
    <property type="match status" value="1"/>
</dbReference>
<evidence type="ECO:0000256" key="1">
    <source>
        <dbReference type="ARBA" id="ARBA00006141"/>
    </source>
</evidence>
<dbReference type="Pfam" id="PF00244">
    <property type="entry name" value="14-3-3"/>
    <property type="match status" value="1"/>
</dbReference>
<evidence type="ECO:0000256" key="2">
    <source>
        <dbReference type="PIRSR" id="PIRSR000868-1"/>
    </source>
</evidence>
<dbReference type="EMBL" id="JABANM010024496">
    <property type="protein sequence ID" value="KAF4716132.1"/>
    <property type="molecule type" value="Genomic_DNA"/>
</dbReference>
<evidence type="ECO:0000313" key="5">
    <source>
        <dbReference type="Proteomes" id="UP000574390"/>
    </source>
</evidence>
<dbReference type="PRINTS" id="PR00305">
    <property type="entry name" value="1433ZETA"/>
</dbReference>
<reference evidence="4 5" key="1">
    <citation type="submission" date="2020-04" db="EMBL/GenBank/DDBJ databases">
        <title>Perkinsus olseni comparative genomics.</title>
        <authorList>
            <person name="Bogema D.R."/>
        </authorList>
    </citation>
    <scope>NUCLEOTIDE SEQUENCE [LARGE SCALE GENOMIC DNA]</scope>
    <source>
        <strain evidence="4">ATCC PRA-205</strain>
    </source>
</reference>
<dbReference type="Proteomes" id="UP000574390">
    <property type="component" value="Unassembled WGS sequence"/>
</dbReference>
<accession>A0A7J6R6V1</accession>
<name>A0A7J6R6V1_PEROL</name>
<dbReference type="SUPFAM" id="SSF48445">
    <property type="entry name" value="14-3-3 protein"/>
    <property type="match status" value="1"/>
</dbReference>
<feature type="domain" description="14-3-3" evidence="3">
    <location>
        <begin position="1"/>
        <end position="252"/>
    </location>
</feature>
<dbReference type="InterPro" id="IPR023410">
    <property type="entry name" value="14-3-3_domain"/>
</dbReference>
<evidence type="ECO:0000313" key="4">
    <source>
        <dbReference type="EMBL" id="KAF4716132.1"/>
    </source>
</evidence>
<sequence length="252" mass="28320">MARLSEASERYDDMVHHMAMVAKMGLELSTEERALFSAAFKNAVGARRQAWRALTMLEQKERLRGETVEKSIKAYRAVIEEEIRILCHKILDLLTKGTCCSPLPYIRSPCSEVLPLATGAESKVFLHKLHGDYCRYLTEFEPGAPQGKHAQLAEDAHDSYKLASDIALNDLPPTNPVRLGLALNFSVFYYEVLNSPERACLLAKAAFDDAISAMDNLEDDEYQDSASIMQLLRDNLTLWTADMQEASDHHVN</sequence>
<feature type="site" description="Interaction with phosphoserine on interacting protein" evidence="2">
    <location>
        <position position="48"/>
    </location>
</feature>
<feature type="site" description="Interaction with phosphoserine on interacting protein" evidence="2">
    <location>
        <position position="135"/>
    </location>
</feature>
<dbReference type="InterPro" id="IPR000308">
    <property type="entry name" value="14-3-3"/>
</dbReference>
<comment type="caution">
    <text evidence="4">The sequence shown here is derived from an EMBL/GenBank/DDBJ whole genome shotgun (WGS) entry which is preliminary data.</text>
</comment>
<organism evidence="4 5">
    <name type="scientific">Perkinsus olseni</name>
    <name type="common">Perkinsus atlanticus</name>
    <dbReference type="NCBI Taxonomy" id="32597"/>
    <lineage>
        <taxon>Eukaryota</taxon>
        <taxon>Sar</taxon>
        <taxon>Alveolata</taxon>
        <taxon>Perkinsozoa</taxon>
        <taxon>Perkinsea</taxon>
        <taxon>Perkinsida</taxon>
        <taxon>Perkinsidae</taxon>
        <taxon>Perkinsus</taxon>
    </lineage>
</organism>
<dbReference type="Gene3D" id="1.20.190.20">
    <property type="entry name" value="14-3-3 domain"/>
    <property type="match status" value="1"/>
</dbReference>
<evidence type="ECO:0000259" key="3">
    <source>
        <dbReference type="SMART" id="SM00101"/>
    </source>
</evidence>
<protein>
    <recommendedName>
        <fullName evidence="3">14-3-3 domain-containing protein</fullName>
    </recommendedName>
</protein>
<dbReference type="AlphaFoldDB" id="A0A7J6R6V1"/>